<reference evidence="4" key="1">
    <citation type="submission" date="2022-01" db="EMBL/GenBank/DDBJ databases">
        <authorList>
            <person name="Braso-Vives M."/>
        </authorList>
    </citation>
    <scope>NUCLEOTIDE SEQUENCE</scope>
</reference>
<feature type="compositionally biased region" description="Polar residues" evidence="1">
    <location>
        <begin position="27"/>
        <end position="49"/>
    </location>
</feature>
<dbReference type="CDD" id="cd22827">
    <property type="entry name" value="Gal_Rha_Lectin_SUL-I-like"/>
    <property type="match status" value="1"/>
</dbReference>
<dbReference type="EMBL" id="OV696701">
    <property type="protein sequence ID" value="CAH1248318.1"/>
    <property type="molecule type" value="Genomic_DNA"/>
</dbReference>
<keyword evidence="2" id="KW-1133">Transmembrane helix</keyword>
<accession>A0A8K0EEW0</accession>
<dbReference type="PROSITE" id="PS50228">
    <property type="entry name" value="SUEL_LECTIN"/>
    <property type="match status" value="1"/>
</dbReference>
<dbReference type="FunFam" id="2.60.120.740:FF:000001">
    <property type="entry name" value="Adhesion G protein-coupled receptor L2"/>
    <property type="match status" value="1"/>
</dbReference>
<keyword evidence="2" id="KW-0812">Transmembrane</keyword>
<evidence type="ECO:0000313" key="5">
    <source>
        <dbReference type="Proteomes" id="UP000838412"/>
    </source>
</evidence>
<evidence type="ECO:0000259" key="3">
    <source>
        <dbReference type="PROSITE" id="PS50228"/>
    </source>
</evidence>
<dbReference type="PANTHER" id="PTHR46780">
    <property type="entry name" value="PROTEIN EVA-1"/>
    <property type="match status" value="1"/>
</dbReference>
<dbReference type="InterPro" id="IPR000922">
    <property type="entry name" value="Lectin_gal-bd_dom"/>
</dbReference>
<feature type="compositionally biased region" description="Polar residues" evidence="1">
    <location>
        <begin position="131"/>
        <end position="140"/>
    </location>
</feature>
<dbReference type="InterPro" id="IPR043159">
    <property type="entry name" value="Lectin_gal-bd_sf"/>
</dbReference>
<feature type="region of interest" description="Disordered" evidence="1">
    <location>
        <begin position="1"/>
        <end position="59"/>
    </location>
</feature>
<dbReference type="OrthoDB" id="6120134at2759"/>
<evidence type="ECO:0000256" key="1">
    <source>
        <dbReference type="SAM" id="MobiDB-lite"/>
    </source>
</evidence>
<protein>
    <submittedName>
        <fullName evidence="4">EVA1C protein</fullName>
    </submittedName>
</protein>
<sequence>MADGYEDPWVPPDSPSYPDGVYEQACDVQSRNASDNTSGTADTDDTTYSAGGRPSAKPRRRGSVLAVLGLCALVSLAVIVLAQLHQAAGNTDQMLVSMNNKAEADGKVLQDFLLTLMTHKQWGRRMPGQDTIDTTVSATNGIGVPSTDVTGMRSSTAADDTITTRAGSTNQLPLFSNEEIRACEDETLTITCGSGKRIHILTAMYGRMTPLMCYRGFHHAETCRSSKNLPVLMSICQGKPTCSVEASNEVFGDPCYGVYKYLKVTYICTGTHFI</sequence>
<organism evidence="4 5">
    <name type="scientific">Branchiostoma lanceolatum</name>
    <name type="common">Common lancelet</name>
    <name type="synonym">Amphioxus lanceolatum</name>
    <dbReference type="NCBI Taxonomy" id="7740"/>
    <lineage>
        <taxon>Eukaryota</taxon>
        <taxon>Metazoa</taxon>
        <taxon>Chordata</taxon>
        <taxon>Cephalochordata</taxon>
        <taxon>Leptocardii</taxon>
        <taxon>Amphioxiformes</taxon>
        <taxon>Branchiostomatidae</taxon>
        <taxon>Branchiostoma</taxon>
    </lineage>
</organism>
<feature type="transmembrane region" description="Helical" evidence="2">
    <location>
        <begin position="63"/>
        <end position="84"/>
    </location>
</feature>
<dbReference type="Pfam" id="PF02140">
    <property type="entry name" value="SUEL_Lectin"/>
    <property type="match status" value="1"/>
</dbReference>
<evidence type="ECO:0000256" key="2">
    <source>
        <dbReference type="SAM" id="Phobius"/>
    </source>
</evidence>
<keyword evidence="5" id="KW-1185">Reference proteome</keyword>
<dbReference type="Gene3D" id="2.60.120.740">
    <property type="match status" value="1"/>
</dbReference>
<proteinExistence type="predicted"/>
<evidence type="ECO:0000313" key="4">
    <source>
        <dbReference type="EMBL" id="CAH1248318.1"/>
    </source>
</evidence>
<dbReference type="AlphaFoldDB" id="A0A8K0EEW0"/>
<gene>
    <name evidence="4" type="primary">EVA1C</name>
    <name evidence="4" type="ORF">BLAG_LOCUS9672</name>
</gene>
<name>A0A8K0EEW0_BRALA</name>
<keyword evidence="2" id="KW-0472">Membrane</keyword>
<dbReference type="GO" id="GO:0030246">
    <property type="term" value="F:carbohydrate binding"/>
    <property type="evidence" value="ECO:0007669"/>
    <property type="project" value="InterPro"/>
</dbReference>
<feature type="compositionally biased region" description="Polar residues" evidence="1">
    <location>
        <begin position="147"/>
        <end position="157"/>
    </location>
</feature>
<feature type="region of interest" description="Disordered" evidence="1">
    <location>
        <begin position="125"/>
        <end position="157"/>
    </location>
</feature>
<dbReference type="Proteomes" id="UP000838412">
    <property type="component" value="Chromosome 16"/>
</dbReference>
<feature type="domain" description="SUEL-type lectin" evidence="3">
    <location>
        <begin position="182"/>
        <end position="269"/>
    </location>
</feature>